<keyword evidence="4" id="KW-0133">Cell shape</keyword>
<evidence type="ECO:0000259" key="10">
    <source>
        <dbReference type="Pfam" id="PF00768"/>
    </source>
</evidence>
<feature type="domain" description="Peptidase S11 D-alanyl-D-alanine carboxypeptidase A N-terminal" evidence="10">
    <location>
        <begin position="113"/>
        <end position="308"/>
    </location>
</feature>
<dbReference type="SUPFAM" id="SSF56601">
    <property type="entry name" value="beta-lactamase/transpeptidase-like"/>
    <property type="match status" value="1"/>
</dbReference>
<dbReference type="GO" id="GO:0004180">
    <property type="term" value="F:carboxypeptidase activity"/>
    <property type="evidence" value="ECO:0007669"/>
    <property type="project" value="UniProtKB-KW"/>
</dbReference>
<evidence type="ECO:0000256" key="1">
    <source>
        <dbReference type="ARBA" id="ARBA00007164"/>
    </source>
</evidence>
<keyword evidence="11" id="KW-0121">Carboxypeptidase</keyword>
<organism evidence="11 12">
    <name type="scientific">Actinomadura alba</name>
    <dbReference type="NCBI Taxonomy" id="406431"/>
    <lineage>
        <taxon>Bacteria</taxon>
        <taxon>Bacillati</taxon>
        <taxon>Actinomycetota</taxon>
        <taxon>Actinomycetes</taxon>
        <taxon>Streptosporangiales</taxon>
        <taxon>Thermomonosporaceae</taxon>
        <taxon>Actinomadura</taxon>
    </lineage>
</organism>
<evidence type="ECO:0000256" key="3">
    <source>
        <dbReference type="ARBA" id="ARBA00022801"/>
    </source>
</evidence>
<comment type="caution">
    <text evidence="11">The sequence shown here is derived from an EMBL/GenBank/DDBJ whole genome shotgun (WGS) entry which is preliminary data.</text>
</comment>
<keyword evidence="9" id="KW-0812">Transmembrane</keyword>
<comment type="similarity">
    <text evidence="1 7">Belongs to the peptidase S11 family.</text>
</comment>
<accession>A0ABR7LZE4</accession>
<keyword evidence="5" id="KW-0573">Peptidoglycan synthesis</keyword>
<dbReference type="Gene3D" id="3.40.710.10">
    <property type="entry name" value="DD-peptidase/beta-lactamase superfamily"/>
    <property type="match status" value="1"/>
</dbReference>
<sequence length="432" mass="43851">MEGPPVPYSRRPVPVPPPADGRPAGSAGRAVPPSRATRWRILIVTALVPVLLAALTTVQLVRPVPDPVVRLTASAAHTFEGAAPVLPWPAGGQAAVDVEGLGAMGSSGGSVSTPTASVAKVMTAYVFLRGHPLAAGADGPTYTISPAEAAQLPARKARGESHIDVVANQSFTEREALEALMIVSANNIAHEMARWDTGGLAPFVRKMNAAARSLGMTATTYTDPSGFDPGTVSTAADQVKLLRAAMRIPAFAEVVGERVYVPSDGGLARTGGNTLLGQGGVIGGKTGFTSAAGGNYVFAARRRVGGVHTLIVGAVMGQPAITSAASAVEAGRGLITAAGDALTAATLARPGDRVAVVDDGLGGRTPLVASAPVTVIGWPGLTVRLRLDGVVPRPAAEGDRLGSLTAGARRFPLVLGGPLDGPSVEHRLLRLP</sequence>
<evidence type="ECO:0000256" key="5">
    <source>
        <dbReference type="ARBA" id="ARBA00022984"/>
    </source>
</evidence>
<evidence type="ECO:0000256" key="4">
    <source>
        <dbReference type="ARBA" id="ARBA00022960"/>
    </source>
</evidence>
<feature type="region of interest" description="Disordered" evidence="8">
    <location>
        <begin position="1"/>
        <end position="31"/>
    </location>
</feature>
<evidence type="ECO:0000313" key="12">
    <source>
        <dbReference type="Proteomes" id="UP000805614"/>
    </source>
</evidence>
<dbReference type="Pfam" id="PF00768">
    <property type="entry name" value="Peptidase_S11"/>
    <property type="match status" value="1"/>
</dbReference>
<dbReference type="PRINTS" id="PR00725">
    <property type="entry name" value="DADACBPTASE1"/>
</dbReference>
<protein>
    <submittedName>
        <fullName evidence="11">D-alanyl-D-alanine carboxypeptidase</fullName>
    </submittedName>
</protein>
<evidence type="ECO:0000256" key="7">
    <source>
        <dbReference type="RuleBase" id="RU004016"/>
    </source>
</evidence>
<dbReference type="PANTHER" id="PTHR21581">
    <property type="entry name" value="D-ALANYL-D-ALANINE CARBOXYPEPTIDASE"/>
    <property type="match status" value="1"/>
</dbReference>
<gene>
    <name evidence="11" type="ORF">HKK74_32380</name>
</gene>
<name>A0ABR7LZE4_9ACTN</name>
<evidence type="ECO:0000256" key="2">
    <source>
        <dbReference type="ARBA" id="ARBA00022729"/>
    </source>
</evidence>
<keyword evidence="3" id="KW-0378">Hydrolase</keyword>
<evidence type="ECO:0000256" key="6">
    <source>
        <dbReference type="ARBA" id="ARBA00023316"/>
    </source>
</evidence>
<dbReference type="Proteomes" id="UP000805614">
    <property type="component" value="Unassembled WGS sequence"/>
</dbReference>
<keyword evidence="9" id="KW-1133">Transmembrane helix</keyword>
<keyword evidence="9" id="KW-0472">Membrane</keyword>
<dbReference type="EMBL" id="JABVEC010000037">
    <property type="protein sequence ID" value="MBC6470151.1"/>
    <property type="molecule type" value="Genomic_DNA"/>
</dbReference>
<dbReference type="InterPro" id="IPR001967">
    <property type="entry name" value="Peptidase_S11_N"/>
</dbReference>
<dbReference type="InterPro" id="IPR018044">
    <property type="entry name" value="Peptidase_S11"/>
</dbReference>
<dbReference type="InterPro" id="IPR012338">
    <property type="entry name" value="Beta-lactam/transpept-like"/>
</dbReference>
<feature type="compositionally biased region" description="Pro residues" evidence="8">
    <location>
        <begin position="1"/>
        <end position="20"/>
    </location>
</feature>
<proteinExistence type="inferred from homology"/>
<keyword evidence="12" id="KW-1185">Reference proteome</keyword>
<keyword evidence="2" id="KW-0732">Signal</keyword>
<evidence type="ECO:0000256" key="9">
    <source>
        <dbReference type="SAM" id="Phobius"/>
    </source>
</evidence>
<evidence type="ECO:0000256" key="8">
    <source>
        <dbReference type="SAM" id="MobiDB-lite"/>
    </source>
</evidence>
<keyword evidence="11" id="KW-0645">Protease</keyword>
<dbReference type="PANTHER" id="PTHR21581:SF33">
    <property type="entry name" value="D-ALANYL-D-ALANINE CARBOXYPEPTIDASE DACB"/>
    <property type="match status" value="1"/>
</dbReference>
<reference evidence="11 12" key="1">
    <citation type="submission" date="2020-06" db="EMBL/GenBank/DDBJ databases">
        <title>Actinomadura xiongansis sp. nov., isolated from soil of Baiyangdian.</title>
        <authorList>
            <person name="Zhang X."/>
        </authorList>
    </citation>
    <scope>NUCLEOTIDE SEQUENCE [LARGE SCALE GENOMIC DNA]</scope>
    <source>
        <strain evidence="11 12">HBUM206468</strain>
    </source>
</reference>
<evidence type="ECO:0000313" key="11">
    <source>
        <dbReference type="EMBL" id="MBC6470151.1"/>
    </source>
</evidence>
<keyword evidence="6" id="KW-0961">Cell wall biogenesis/degradation</keyword>
<feature type="transmembrane region" description="Helical" evidence="9">
    <location>
        <begin position="39"/>
        <end position="61"/>
    </location>
</feature>